<proteinExistence type="predicted"/>
<dbReference type="Proteomes" id="UP000030764">
    <property type="component" value="Unassembled WGS sequence"/>
</dbReference>
<evidence type="ECO:0000313" key="2">
    <source>
        <dbReference type="EMBL" id="KFD69430.1"/>
    </source>
</evidence>
<dbReference type="Proteomes" id="UP000030758">
    <property type="component" value="Unassembled WGS sequence"/>
</dbReference>
<organism evidence="1 3">
    <name type="scientific">Trichuris suis</name>
    <name type="common">pig whipworm</name>
    <dbReference type="NCBI Taxonomy" id="68888"/>
    <lineage>
        <taxon>Eukaryota</taxon>
        <taxon>Metazoa</taxon>
        <taxon>Ecdysozoa</taxon>
        <taxon>Nematoda</taxon>
        <taxon>Enoplea</taxon>
        <taxon>Dorylaimia</taxon>
        <taxon>Trichinellida</taxon>
        <taxon>Trichuridae</taxon>
        <taxon>Trichuris</taxon>
    </lineage>
</organism>
<protein>
    <recommendedName>
        <fullName evidence="4">Tc1-like transposase DDE domain-containing protein</fullName>
    </recommendedName>
</protein>
<accession>A0A085M1T2</accession>
<dbReference type="InterPro" id="IPR052709">
    <property type="entry name" value="Transposase-MT_Hybrid"/>
</dbReference>
<evidence type="ECO:0000313" key="1">
    <source>
        <dbReference type="EMBL" id="KFD51178.1"/>
    </source>
</evidence>
<dbReference type="EMBL" id="KL363242">
    <property type="protein sequence ID" value="KFD51178.1"/>
    <property type="molecule type" value="Genomic_DNA"/>
</dbReference>
<dbReference type="EMBL" id="KL367495">
    <property type="protein sequence ID" value="KFD69430.1"/>
    <property type="molecule type" value="Genomic_DNA"/>
</dbReference>
<name>A0A085M1T2_9BILA</name>
<dbReference type="GO" id="GO:0003676">
    <property type="term" value="F:nucleic acid binding"/>
    <property type="evidence" value="ECO:0007669"/>
    <property type="project" value="InterPro"/>
</dbReference>
<sequence>MTFDGDLDTRWTQMNRGESFPSRLCTCERAILIFWFHIDTVHFKFLNARQSIREDYYCHLLEAAMEILLEKRLALPNRRRVVLLWDNPRPHIARKTLQKISELSIGPLSHLPYSPGLSPTD</sequence>
<dbReference type="Gene3D" id="3.30.420.10">
    <property type="entry name" value="Ribonuclease H-like superfamily/Ribonuclease H"/>
    <property type="match status" value="1"/>
</dbReference>
<dbReference type="InterPro" id="IPR036397">
    <property type="entry name" value="RNaseH_sf"/>
</dbReference>
<evidence type="ECO:0000313" key="3">
    <source>
        <dbReference type="Proteomes" id="UP000030764"/>
    </source>
</evidence>
<reference evidence="1 3" key="1">
    <citation type="journal article" date="2014" name="Nat. Genet.">
        <title>Genome and transcriptome of the porcine whipworm Trichuris suis.</title>
        <authorList>
            <person name="Jex A.R."/>
            <person name="Nejsum P."/>
            <person name="Schwarz E.M."/>
            <person name="Hu L."/>
            <person name="Young N.D."/>
            <person name="Hall R.S."/>
            <person name="Korhonen P.K."/>
            <person name="Liao S."/>
            <person name="Thamsborg S."/>
            <person name="Xia J."/>
            <person name="Xu P."/>
            <person name="Wang S."/>
            <person name="Scheerlinck J.P."/>
            <person name="Hofmann A."/>
            <person name="Sternberg P.W."/>
            <person name="Wang J."/>
            <person name="Gasser R.B."/>
        </authorList>
    </citation>
    <scope>NUCLEOTIDE SEQUENCE [LARGE SCALE GENOMIC DNA]</scope>
    <source>
        <strain evidence="2">DCEP-RM93F</strain>
        <strain evidence="1">DCEP-RM93M</strain>
    </source>
</reference>
<dbReference type="AlphaFoldDB" id="A0A085M1T2"/>
<dbReference type="PANTHER" id="PTHR46060">
    <property type="entry name" value="MARINER MOS1 TRANSPOSASE-LIKE PROTEIN"/>
    <property type="match status" value="1"/>
</dbReference>
<evidence type="ECO:0008006" key="4">
    <source>
        <dbReference type="Google" id="ProtNLM"/>
    </source>
</evidence>
<keyword evidence="3" id="KW-1185">Reference proteome</keyword>
<gene>
    <name evidence="1" type="ORF">M513_07942</name>
    <name evidence="2" type="ORF">M514_07942</name>
</gene>
<dbReference type="PANTHER" id="PTHR46060:SF1">
    <property type="entry name" value="MARINER MOS1 TRANSPOSASE-LIKE PROTEIN"/>
    <property type="match status" value="1"/>
</dbReference>